<dbReference type="AlphaFoldDB" id="A0A550CQF1"/>
<organism evidence="1 2">
    <name type="scientific">Schizophyllum amplum</name>
    <dbReference type="NCBI Taxonomy" id="97359"/>
    <lineage>
        <taxon>Eukaryota</taxon>
        <taxon>Fungi</taxon>
        <taxon>Dikarya</taxon>
        <taxon>Basidiomycota</taxon>
        <taxon>Agaricomycotina</taxon>
        <taxon>Agaricomycetes</taxon>
        <taxon>Agaricomycetidae</taxon>
        <taxon>Agaricales</taxon>
        <taxon>Schizophyllaceae</taxon>
        <taxon>Schizophyllum</taxon>
    </lineage>
</organism>
<protein>
    <submittedName>
        <fullName evidence="1">Uncharacterized protein</fullName>
    </submittedName>
</protein>
<evidence type="ECO:0000313" key="1">
    <source>
        <dbReference type="EMBL" id="TRM67031.1"/>
    </source>
</evidence>
<gene>
    <name evidence="1" type="ORF">BD626DRAFT_484556</name>
</gene>
<keyword evidence="2" id="KW-1185">Reference proteome</keyword>
<comment type="caution">
    <text evidence="1">The sequence shown here is derived from an EMBL/GenBank/DDBJ whole genome shotgun (WGS) entry which is preliminary data.</text>
</comment>
<sequence>MRGLYLTCPPILSTVVKALPVSPRLDMHRGLRTVLARVWWCWYVCCSKFVCMSRTPASAIGRTLPFPDHMVLWVRLVWPSFLV</sequence>
<evidence type="ECO:0000313" key="2">
    <source>
        <dbReference type="Proteomes" id="UP000320762"/>
    </source>
</evidence>
<name>A0A550CQF1_9AGAR</name>
<dbReference type="EMBL" id="VDMD01000003">
    <property type="protein sequence ID" value="TRM67031.1"/>
    <property type="molecule type" value="Genomic_DNA"/>
</dbReference>
<proteinExistence type="predicted"/>
<accession>A0A550CQF1</accession>
<reference evidence="1 2" key="1">
    <citation type="journal article" date="2019" name="New Phytol.">
        <title>Comparative genomics reveals unique wood-decay strategies and fruiting body development in the Schizophyllaceae.</title>
        <authorList>
            <person name="Almasi E."/>
            <person name="Sahu N."/>
            <person name="Krizsan K."/>
            <person name="Balint B."/>
            <person name="Kovacs G.M."/>
            <person name="Kiss B."/>
            <person name="Cseklye J."/>
            <person name="Drula E."/>
            <person name="Henrissat B."/>
            <person name="Nagy I."/>
            <person name="Chovatia M."/>
            <person name="Adam C."/>
            <person name="LaButti K."/>
            <person name="Lipzen A."/>
            <person name="Riley R."/>
            <person name="Grigoriev I.V."/>
            <person name="Nagy L.G."/>
        </authorList>
    </citation>
    <scope>NUCLEOTIDE SEQUENCE [LARGE SCALE GENOMIC DNA]</scope>
    <source>
        <strain evidence="1 2">NL-1724</strain>
    </source>
</reference>
<dbReference type="Proteomes" id="UP000320762">
    <property type="component" value="Unassembled WGS sequence"/>
</dbReference>